<dbReference type="PANTHER" id="PTHR30572:SF4">
    <property type="entry name" value="ABC TRANSPORTER PERMEASE YTRF"/>
    <property type="match status" value="1"/>
</dbReference>
<evidence type="ECO:0000313" key="11">
    <source>
        <dbReference type="Proteomes" id="UP000725002"/>
    </source>
</evidence>
<evidence type="ECO:0000259" key="8">
    <source>
        <dbReference type="Pfam" id="PF02687"/>
    </source>
</evidence>
<feature type="domain" description="ABC3 transporter permease C-terminal" evidence="8">
    <location>
        <begin position="289"/>
        <end position="415"/>
    </location>
</feature>
<reference evidence="10" key="1">
    <citation type="submission" date="2020-10" db="EMBL/GenBank/DDBJ databases">
        <authorList>
            <person name="Gilroy R."/>
        </authorList>
    </citation>
    <scope>NUCLEOTIDE SEQUENCE</scope>
    <source>
        <strain evidence="10">G3-8215</strain>
    </source>
</reference>
<keyword evidence="5 7" id="KW-0472">Membrane</keyword>
<keyword evidence="3 7" id="KW-0812">Transmembrane</keyword>
<keyword evidence="4 7" id="KW-1133">Transmembrane helix</keyword>
<dbReference type="Proteomes" id="UP000725002">
    <property type="component" value="Unassembled WGS sequence"/>
</dbReference>
<comment type="subcellular location">
    <subcellularLocation>
        <location evidence="1">Cell membrane</location>
        <topology evidence="1">Multi-pass membrane protein</topology>
    </subcellularLocation>
</comment>
<feature type="transmembrane region" description="Helical" evidence="7">
    <location>
        <begin position="25"/>
        <end position="48"/>
    </location>
</feature>
<dbReference type="GO" id="GO:0005886">
    <property type="term" value="C:plasma membrane"/>
    <property type="evidence" value="ECO:0007669"/>
    <property type="project" value="UniProtKB-SubCell"/>
</dbReference>
<dbReference type="GO" id="GO:0022857">
    <property type="term" value="F:transmembrane transporter activity"/>
    <property type="evidence" value="ECO:0007669"/>
    <property type="project" value="TreeGrafter"/>
</dbReference>
<dbReference type="PANTHER" id="PTHR30572">
    <property type="entry name" value="MEMBRANE COMPONENT OF TRANSPORTER-RELATED"/>
    <property type="match status" value="1"/>
</dbReference>
<feature type="transmembrane region" description="Helical" evidence="7">
    <location>
        <begin position="285"/>
        <end position="310"/>
    </location>
</feature>
<evidence type="ECO:0000256" key="3">
    <source>
        <dbReference type="ARBA" id="ARBA00022692"/>
    </source>
</evidence>
<reference evidence="10" key="2">
    <citation type="journal article" date="2021" name="PeerJ">
        <title>Extensive microbial diversity within the chicken gut microbiome revealed by metagenomics and culture.</title>
        <authorList>
            <person name="Gilroy R."/>
            <person name="Ravi A."/>
            <person name="Getino M."/>
            <person name="Pursley I."/>
            <person name="Horton D.L."/>
            <person name="Alikhan N.F."/>
            <person name="Baker D."/>
            <person name="Gharbi K."/>
            <person name="Hall N."/>
            <person name="Watson M."/>
            <person name="Adriaenssens E.M."/>
            <person name="Foster-Nyarko E."/>
            <person name="Jarju S."/>
            <person name="Secka A."/>
            <person name="Antonio M."/>
            <person name="Oren A."/>
            <person name="Chaudhuri R.R."/>
            <person name="La Ragione R."/>
            <person name="Hildebrand F."/>
            <person name="Pallen M.J."/>
        </authorList>
    </citation>
    <scope>NUCLEOTIDE SEQUENCE</scope>
    <source>
        <strain evidence="10">G3-8215</strain>
    </source>
</reference>
<evidence type="ECO:0000256" key="2">
    <source>
        <dbReference type="ARBA" id="ARBA00022475"/>
    </source>
</evidence>
<keyword evidence="2" id="KW-1003">Cell membrane</keyword>
<feature type="domain" description="MacB-like periplasmic core" evidence="9">
    <location>
        <begin position="24"/>
        <end position="247"/>
    </location>
</feature>
<evidence type="ECO:0000256" key="6">
    <source>
        <dbReference type="ARBA" id="ARBA00038076"/>
    </source>
</evidence>
<dbReference type="EMBL" id="JADILV010000085">
    <property type="protein sequence ID" value="MBO8484763.1"/>
    <property type="molecule type" value="Genomic_DNA"/>
</dbReference>
<gene>
    <name evidence="10" type="ORF">IAB75_11750</name>
</gene>
<dbReference type="Pfam" id="PF12704">
    <property type="entry name" value="MacB_PCD"/>
    <property type="match status" value="1"/>
</dbReference>
<evidence type="ECO:0000259" key="9">
    <source>
        <dbReference type="Pfam" id="PF12704"/>
    </source>
</evidence>
<dbReference type="InterPro" id="IPR025857">
    <property type="entry name" value="MacB_PCD"/>
</dbReference>
<organism evidence="10 11">
    <name type="scientific">Candidatus Cryptobacteroides avicola</name>
    <dbReference type="NCBI Taxonomy" id="2840757"/>
    <lineage>
        <taxon>Bacteria</taxon>
        <taxon>Pseudomonadati</taxon>
        <taxon>Bacteroidota</taxon>
        <taxon>Bacteroidia</taxon>
        <taxon>Bacteroidales</taxon>
        <taxon>Candidatus Cryptobacteroides</taxon>
    </lineage>
</organism>
<dbReference type="Pfam" id="PF02687">
    <property type="entry name" value="FtsX"/>
    <property type="match status" value="1"/>
</dbReference>
<evidence type="ECO:0000256" key="4">
    <source>
        <dbReference type="ARBA" id="ARBA00022989"/>
    </source>
</evidence>
<feature type="transmembrane region" description="Helical" evidence="7">
    <location>
        <begin position="380"/>
        <end position="406"/>
    </location>
</feature>
<dbReference type="AlphaFoldDB" id="A0A940IKG8"/>
<evidence type="ECO:0000313" key="10">
    <source>
        <dbReference type="EMBL" id="MBO8484763.1"/>
    </source>
</evidence>
<evidence type="ECO:0000256" key="5">
    <source>
        <dbReference type="ARBA" id="ARBA00023136"/>
    </source>
</evidence>
<sequence length="423" mass="46459">MMHILDIEWWNEIFQSLGRNKRRSIFTALGVVWGTFMLVLLLGVGMGLSDIIVGEMADNASNSTFMFPQQTSVPYKGMKSGRWWNMRYSDVEELAGLPGVKRAGALGPTRSYKLVYNSTAHDSYTAAYDLGFQTTDGIQAAEGRLLNRIDMTRMRKVCIVPKAMAERIDPGNSLIGKAVRLGNTYFTVVGTYVKTNQMFNMTNPDRTVIIPYTTDNYIFNRGSLYVTAVTVTGEDDADLSKIEAECRRVISDNHLVSPDDDKAIYSFNAKELLDKIKGLFNGVIFLTWFVGAGTLLAGIIGISNIMLIIVRERRQEIGVRRALGARPKEIIGQVLAESTVLSLIAGILGMTAAVLVQGVLDKTLLPVILQNAYIEDHALYTLQLPFGTALLAFGLILAGSLAAGILPAYKAIDINAVDALREE</sequence>
<dbReference type="InterPro" id="IPR003838">
    <property type="entry name" value="ABC3_permease_C"/>
</dbReference>
<dbReference type="InterPro" id="IPR050250">
    <property type="entry name" value="Macrolide_Exporter_MacB"/>
</dbReference>
<accession>A0A940IKG8</accession>
<evidence type="ECO:0000256" key="7">
    <source>
        <dbReference type="SAM" id="Phobius"/>
    </source>
</evidence>
<evidence type="ECO:0000256" key="1">
    <source>
        <dbReference type="ARBA" id="ARBA00004651"/>
    </source>
</evidence>
<name>A0A940IKG8_9BACT</name>
<proteinExistence type="inferred from homology"/>
<comment type="similarity">
    <text evidence="6">Belongs to the ABC-4 integral membrane protein family.</text>
</comment>
<comment type="caution">
    <text evidence="10">The sequence shown here is derived from an EMBL/GenBank/DDBJ whole genome shotgun (WGS) entry which is preliminary data.</text>
</comment>
<feature type="transmembrane region" description="Helical" evidence="7">
    <location>
        <begin position="330"/>
        <end position="360"/>
    </location>
</feature>
<protein>
    <submittedName>
        <fullName evidence="10">ABC transporter permease</fullName>
    </submittedName>
</protein>